<organism evidence="4">
    <name type="scientific">Caenorhabditis brenneri</name>
    <name type="common">Nematode worm</name>
    <dbReference type="NCBI Taxonomy" id="135651"/>
    <lineage>
        <taxon>Eukaryota</taxon>
        <taxon>Metazoa</taxon>
        <taxon>Ecdysozoa</taxon>
        <taxon>Nematoda</taxon>
        <taxon>Chromadorea</taxon>
        <taxon>Rhabditida</taxon>
        <taxon>Rhabditina</taxon>
        <taxon>Rhabditomorpha</taxon>
        <taxon>Rhabditoidea</taxon>
        <taxon>Rhabditidae</taxon>
        <taxon>Peloderinae</taxon>
        <taxon>Caenorhabditis</taxon>
    </lineage>
</organism>
<feature type="region of interest" description="Disordered" evidence="1">
    <location>
        <begin position="58"/>
        <end position="86"/>
    </location>
</feature>
<evidence type="ECO:0000313" key="4">
    <source>
        <dbReference type="Proteomes" id="UP000008068"/>
    </source>
</evidence>
<gene>
    <name evidence="3" type="ORF">CAEBREN_25689</name>
</gene>
<dbReference type="InParanoid" id="G0M6L9"/>
<name>G0M6L9_CAEBE</name>
<protein>
    <recommendedName>
        <fullName evidence="2">DUF38 domain-containing protein</fullName>
    </recommendedName>
</protein>
<feature type="domain" description="DUF38" evidence="2">
    <location>
        <begin position="599"/>
        <end position="736"/>
    </location>
</feature>
<dbReference type="PANTHER" id="PTHR23014:SF1">
    <property type="entry name" value="DUF38 DOMAIN-CONTAINING PROTEIN-RELATED"/>
    <property type="match status" value="1"/>
</dbReference>
<dbReference type="OMA" id="ESDEHYP"/>
<dbReference type="InterPro" id="IPR002900">
    <property type="entry name" value="DUF38/FTH_CAE_spp"/>
</dbReference>
<dbReference type="Pfam" id="PF01827">
    <property type="entry name" value="FTH"/>
    <property type="match status" value="2"/>
</dbReference>
<feature type="compositionally biased region" description="Polar residues" evidence="1">
    <location>
        <begin position="58"/>
        <end position="68"/>
    </location>
</feature>
<keyword evidence="4" id="KW-1185">Reference proteome</keyword>
<dbReference type="Proteomes" id="UP000008068">
    <property type="component" value="Unassembled WGS sequence"/>
</dbReference>
<dbReference type="EMBL" id="GL379786">
    <property type="protein sequence ID" value="EGT30395.1"/>
    <property type="molecule type" value="Genomic_DNA"/>
</dbReference>
<evidence type="ECO:0000259" key="2">
    <source>
        <dbReference type="Pfam" id="PF01827"/>
    </source>
</evidence>
<accession>G0M6L9</accession>
<dbReference type="HOGENOM" id="CLU_359895_0_0_1"/>
<dbReference type="PANTHER" id="PTHR23014">
    <property type="entry name" value="F-BOX A PROTEIN"/>
    <property type="match status" value="1"/>
</dbReference>
<dbReference type="eggNOG" id="ENOG502TKTZ">
    <property type="taxonomic scope" value="Eukaryota"/>
</dbReference>
<evidence type="ECO:0000256" key="1">
    <source>
        <dbReference type="SAM" id="MobiDB-lite"/>
    </source>
</evidence>
<sequence length="778" mass="89016">MNFDCNNQFQKQLGIRCAFNIALSPDITLMFLQNTFPLVTIEEINEYYEVLTNELRGSSQNESNQSDISPAKRMKMNPESPEMSEGDRKCLIEAVPPEMLNLILEKSSTKEQEALQKSSFVLSSFISNNFQTYREVEVYVTNETIHMKVEKQKHRVMNPSQIGIKRKFSAANTSEKIDSAICSPASIPETLQTLKAIFTPKNVKITSLKIHYKENKEFYERKVEFMTGFQTMLNELNHHLHVENLTIVIDNSDRLLSVLDKLKPGALKTIDFTRTDEVPRGKFVMANIVTSEHWKHISEFSGLKFELDLRLDQIIHIPVFIATISQPSIEEILNYKDKLIQTPPAKLSQFFIFDELEGLFEALKPFTPATTTDFTMLFDSNDELQKQLCIRSAFTSALPPHAALLHVQNSFPSVTLREIEKMYESLTTGMGNNFENESNQTNVASSHVSPALNSKSPESCVEEWKISFEAFPPELLYSILENSSTREHETLHKSSFFLSSFIYNNFITYREIKFRLTEEAIYLTVEKQERRVMRQTGNGRKFSADDTIEKIDSKTHDSATISKILEILKDILGPKTVKITTLIIYDETLSVSDQRSIEFMTGIQNILNELNHNLHVEELRISIDSADELLSILNSLKPGSLKTVQLSWITGLRRLDFANIVKSQHWKHIFKFTAIGNTLDLHMDQIAHIPAFVGSLVQQSSENVLIYKNKLVQSPPESLLHTIHMDNGEVLDVFKPFEDINLESLSPNKQKGSILCNDNRRIQLEVTEEYGYTLNCRL</sequence>
<dbReference type="AlphaFoldDB" id="G0M6L9"/>
<reference evidence="4" key="1">
    <citation type="submission" date="2011-07" db="EMBL/GenBank/DDBJ databases">
        <authorList>
            <consortium name="Caenorhabditis brenneri Sequencing and Analysis Consortium"/>
            <person name="Wilson R.K."/>
        </authorList>
    </citation>
    <scope>NUCLEOTIDE SEQUENCE [LARGE SCALE GENOMIC DNA]</scope>
    <source>
        <strain evidence="4">PB2801</strain>
    </source>
</reference>
<evidence type="ECO:0000313" key="3">
    <source>
        <dbReference type="EMBL" id="EGT30395.1"/>
    </source>
</evidence>
<proteinExistence type="predicted"/>
<feature type="domain" description="DUF38" evidence="2">
    <location>
        <begin position="224"/>
        <end position="343"/>
    </location>
</feature>